<evidence type="ECO:0000313" key="4">
    <source>
        <dbReference type="Proteomes" id="UP000075883"/>
    </source>
</evidence>
<keyword evidence="2" id="KW-0812">Transmembrane</keyword>
<dbReference type="EMBL" id="AXCM01004597">
    <property type="status" value="NOT_ANNOTATED_CDS"/>
    <property type="molecule type" value="Genomic_DNA"/>
</dbReference>
<feature type="compositionally biased region" description="Low complexity" evidence="1">
    <location>
        <begin position="19"/>
        <end position="39"/>
    </location>
</feature>
<evidence type="ECO:0000256" key="1">
    <source>
        <dbReference type="SAM" id="MobiDB-lite"/>
    </source>
</evidence>
<feature type="compositionally biased region" description="Low complexity" evidence="1">
    <location>
        <begin position="253"/>
        <end position="266"/>
    </location>
</feature>
<keyword evidence="2" id="KW-1133">Transmembrane helix</keyword>
<reference evidence="4" key="1">
    <citation type="submission" date="2013-09" db="EMBL/GenBank/DDBJ databases">
        <title>The Genome Sequence of Anopheles culicifacies species A.</title>
        <authorList>
            <consortium name="The Broad Institute Genomics Platform"/>
            <person name="Neafsey D.E."/>
            <person name="Besansky N."/>
            <person name="Howell P."/>
            <person name="Walton C."/>
            <person name="Young S.K."/>
            <person name="Zeng Q."/>
            <person name="Gargeya S."/>
            <person name="Fitzgerald M."/>
            <person name="Haas B."/>
            <person name="Abouelleil A."/>
            <person name="Allen A.W."/>
            <person name="Alvarado L."/>
            <person name="Arachchi H.M."/>
            <person name="Berlin A.M."/>
            <person name="Chapman S.B."/>
            <person name="Gainer-Dewar J."/>
            <person name="Goldberg J."/>
            <person name="Griggs A."/>
            <person name="Gujja S."/>
            <person name="Hansen M."/>
            <person name="Howarth C."/>
            <person name="Imamovic A."/>
            <person name="Ireland A."/>
            <person name="Larimer J."/>
            <person name="McCowan C."/>
            <person name="Murphy C."/>
            <person name="Pearson M."/>
            <person name="Poon T.W."/>
            <person name="Priest M."/>
            <person name="Roberts A."/>
            <person name="Saif S."/>
            <person name="Shea T."/>
            <person name="Sisk P."/>
            <person name="Sykes S."/>
            <person name="Wortman J."/>
            <person name="Nusbaum C."/>
            <person name="Birren B."/>
        </authorList>
    </citation>
    <scope>NUCLEOTIDE SEQUENCE [LARGE SCALE GENOMIC DNA]</scope>
    <source>
        <strain evidence="4">A-37</strain>
    </source>
</reference>
<organism evidence="3 4">
    <name type="scientific">Anopheles culicifacies</name>
    <dbReference type="NCBI Taxonomy" id="139723"/>
    <lineage>
        <taxon>Eukaryota</taxon>
        <taxon>Metazoa</taxon>
        <taxon>Ecdysozoa</taxon>
        <taxon>Arthropoda</taxon>
        <taxon>Hexapoda</taxon>
        <taxon>Insecta</taxon>
        <taxon>Pterygota</taxon>
        <taxon>Neoptera</taxon>
        <taxon>Endopterygota</taxon>
        <taxon>Diptera</taxon>
        <taxon>Nematocera</taxon>
        <taxon>Culicoidea</taxon>
        <taxon>Culicidae</taxon>
        <taxon>Anophelinae</taxon>
        <taxon>Anopheles</taxon>
        <taxon>culicifacies species complex</taxon>
    </lineage>
</organism>
<feature type="region of interest" description="Disordered" evidence="1">
    <location>
        <begin position="227"/>
        <end position="266"/>
    </location>
</feature>
<feature type="compositionally biased region" description="Basic and acidic residues" evidence="1">
    <location>
        <begin position="227"/>
        <end position="241"/>
    </location>
</feature>
<evidence type="ECO:0000313" key="3">
    <source>
        <dbReference type="EnsemblMetazoa" id="ACUA010650-PA"/>
    </source>
</evidence>
<name>A0A182M6G3_9DIPT</name>
<keyword evidence="2" id="KW-0472">Membrane</keyword>
<reference evidence="3" key="2">
    <citation type="submission" date="2020-05" db="UniProtKB">
        <authorList>
            <consortium name="EnsemblMetazoa"/>
        </authorList>
    </citation>
    <scope>IDENTIFICATION</scope>
    <source>
        <strain evidence="3">A-37</strain>
    </source>
</reference>
<feature type="transmembrane region" description="Helical" evidence="2">
    <location>
        <begin position="456"/>
        <end position="478"/>
    </location>
</feature>
<proteinExistence type="predicted"/>
<protein>
    <submittedName>
        <fullName evidence="3">Uncharacterized protein</fullName>
    </submittedName>
</protein>
<keyword evidence="4" id="KW-1185">Reference proteome</keyword>
<accession>A0A182M6G3</accession>
<dbReference type="EnsemblMetazoa" id="ACUA010650-RA">
    <property type="protein sequence ID" value="ACUA010650-PA"/>
    <property type="gene ID" value="ACUA010650"/>
</dbReference>
<feature type="transmembrane region" description="Helical" evidence="2">
    <location>
        <begin position="499"/>
        <end position="517"/>
    </location>
</feature>
<dbReference type="VEuPathDB" id="VectorBase:ACUA010650"/>
<dbReference type="AlphaFoldDB" id="A0A182M6G3"/>
<dbReference type="Proteomes" id="UP000075883">
    <property type="component" value="Unassembled WGS sequence"/>
</dbReference>
<evidence type="ECO:0000256" key="2">
    <source>
        <dbReference type="SAM" id="Phobius"/>
    </source>
</evidence>
<feature type="region of interest" description="Disordered" evidence="1">
    <location>
        <begin position="19"/>
        <end position="49"/>
    </location>
</feature>
<sequence>MLREIQMMTNSWEAARASLGSLSGSSSSTQSNTLQQPQHSKQKQQKYLPASGPDAVLSSVVVPAATTEPYDYFDTTVNANAIAERTNSLRRLRRAGYANRSFMYHGEYPIATGDDGYGEDTGGVVGRLPYFVEPTYRSLEYDRRQRRRHSVHQLANFNPSSKLDDLRQRFDEYSSSAAVPRGAYYGYYTLDRHKKLSRQMAPNPLPPITYGKAFSFGQSARYSGSRSLDRVLVEEEREQRKGPKRGSRSSQGSTDSNNSTHSASSGSLLLTVANLENFAKIHRKSTTGGSRGGGHHSKLDGAASSRTLERYLSSTLDLVPHHPGTLGRRSRYNSNILLPHQSIDDENEDDDGNVHPADHAAIDYRKDAHHIGSSAIVPIDEISIDEGEGNESERQLQLAAVGPGGSASLVSPFRSLKGKDPDSVSVASSTHFTMVNGIGGPQRVIKTGICSSGHQITILIVTMSIIFMIGICSAVFLLEMNFTSNGTRNYKEQENRTKISILFDAAVTIVIIAYLNFLKRLCPIIFLQIASVASFVNYSARELTDIYNSRTAFRFCATEKVNSRQRLTGRKECRNMGPVE</sequence>